<evidence type="ECO:0000256" key="2">
    <source>
        <dbReference type="ARBA" id="ARBA00022898"/>
    </source>
</evidence>
<dbReference type="InterPro" id="IPR029066">
    <property type="entry name" value="PLP-binding_barrel"/>
</dbReference>
<keyword evidence="2 3" id="KW-0663">Pyridoxal phosphate</keyword>
<evidence type="ECO:0000259" key="7">
    <source>
        <dbReference type="Pfam" id="PF02784"/>
    </source>
</evidence>
<evidence type="ECO:0000256" key="5">
    <source>
        <dbReference type="SAM" id="MobiDB-lite"/>
    </source>
</evidence>
<dbReference type="AlphaFoldDB" id="A0A5D4XFZ0"/>
<evidence type="ECO:0000313" key="9">
    <source>
        <dbReference type="Proteomes" id="UP000324973"/>
    </source>
</evidence>
<evidence type="ECO:0000256" key="1">
    <source>
        <dbReference type="ARBA" id="ARBA00001933"/>
    </source>
</evidence>
<keyword evidence="9" id="KW-1185">Reference proteome</keyword>
<dbReference type="GO" id="GO:0006596">
    <property type="term" value="P:polyamine biosynthetic process"/>
    <property type="evidence" value="ECO:0007669"/>
    <property type="project" value="InterPro"/>
</dbReference>
<reference evidence="8 9" key="1">
    <citation type="submission" date="2019-08" db="EMBL/GenBank/DDBJ databases">
        <title>Luteimonas viscosus sp. nov., isolated from soil of a sunflower field.</title>
        <authorList>
            <person name="Jianli Z."/>
            <person name="Ying Z."/>
        </authorList>
    </citation>
    <scope>NUCLEOTIDE SEQUENCE [LARGE SCALE GENOMIC DNA]</scope>
    <source>
        <strain evidence="8 9">XBU10</strain>
    </source>
</reference>
<dbReference type="CDD" id="cd06839">
    <property type="entry name" value="PLPDE_III_Btrk_like"/>
    <property type="match status" value="1"/>
</dbReference>
<dbReference type="GO" id="GO:0008836">
    <property type="term" value="F:diaminopimelate decarboxylase activity"/>
    <property type="evidence" value="ECO:0007669"/>
    <property type="project" value="TreeGrafter"/>
</dbReference>
<dbReference type="GO" id="GO:0009089">
    <property type="term" value="P:lysine biosynthetic process via diaminopimelate"/>
    <property type="evidence" value="ECO:0007669"/>
    <property type="project" value="TreeGrafter"/>
</dbReference>
<dbReference type="Proteomes" id="UP000324973">
    <property type="component" value="Unassembled WGS sequence"/>
</dbReference>
<dbReference type="PANTHER" id="PTHR43727">
    <property type="entry name" value="DIAMINOPIMELATE DECARBOXYLASE"/>
    <property type="match status" value="1"/>
</dbReference>
<dbReference type="Pfam" id="PF02784">
    <property type="entry name" value="Orn_Arg_deC_N"/>
    <property type="match status" value="1"/>
</dbReference>
<protein>
    <submittedName>
        <fullName evidence="8">Pyridoxal-dependent decarboxylase, exosortase A system-associated</fullName>
    </submittedName>
</protein>
<feature type="domain" description="Orn/DAP/Arg decarboxylase 2 C-terminal" evidence="6">
    <location>
        <begin position="57"/>
        <end position="404"/>
    </location>
</feature>
<organism evidence="8 9">
    <name type="scientific">Luteimonas viscosa</name>
    <dbReference type="NCBI Taxonomy" id="1132694"/>
    <lineage>
        <taxon>Bacteria</taxon>
        <taxon>Pseudomonadati</taxon>
        <taxon>Pseudomonadota</taxon>
        <taxon>Gammaproteobacteria</taxon>
        <taxon>Lysobacterales</taxon>
        <taxon>Lysobacteraceae</taxon>
        <taxon>Luteimonas</taxon>
    </lineage>
</organism>
<dbReference type="InterPro" id="IPR002433">
    <property type="entry name" value="Orn_de-COase"/>
</dbReference>
<feature type="domain" description="Orn/DAP/Arg decarboxylase 2 N-terminal" evidence="7">
    <location>
        <begin position="63"/>
        <end position="310"/>
    </location>
</feature>
<feature type="modified residue" description="N6-(pyridoxal phosphate)lysine" evidence="3">
    <location>
        <position position="86"/>
    </location>
</feature>
<accession>A0A5D4XFZ0</accession>
<dbReference type="OrthoDB" id="9802241at2"/>
<comment type="similarity">
    <text evidence="4">Belongs to the Orn/Lys/Arg decarboxylase class-II family.</text>
</comment>
<gene>
    <name evidence="8" type="ORF">FZO89_15165</name>
</gene>
<dbReference type="InterPro" id="IPR009006">
    <property type="entry name" value="Ala_racemase/Decarboxylase_C"/>
</dbReference>
<dbReference type="PRINTS" id="PR01182">
    <property type="entry name" value="ORNDCRBXLASE"/>
</dbReference>
<sequence length="426" mass="45314">MSETSPIASDSGAVAPTAAKGDAGPAARWPRGRDGEWLVAGRPLSRVVDELGATPCYLYDRSRLAERARSLRQALPPGVLLHYAIKANPMPALVGFMAGHVDGFDVASAGELRVALDAGMDREHVSFAGPGKQEAELQRAQAAGIVVNLESFREIDILARASESNGAPARVAVRVNLPFELKSSGMKMSGGARQFGVDDDQVPALLRRIAAAGLAFEGFHCFAGSQSLRAEAIVEAQRLSYALVRQWQAHFPAPLRWLNLGGGFGIPYNTRDQPLDTGPVFESLHDLAARCAGDFGPQARLVLELGRYLVGEAGLYVCRVVDRKLSRGKVFLVTDGGMHQHLAASGNFGQVVRRNYPIAVNAAGGEREQATVVGPLCTPLDLLGDDVELDHAGPGDLVVVFQSGAYGRSASPRQFLGHPDVVEALV</sequence>
<comment type="caution">
    <text evidence="8">The sequence shown here is derived from an EMBL/GenBank/DDBJ whole genome shotgun (WGS) entry which is preliminary data.</text>
</comment>
<dbReference type="InterPro" id="IPR000183">
    <property type="entry name" value="Orn/DAP/Arg_de-COase"/>
</dbReference>
<evidence type="ECO:0000256" key="4">
    <source>
        <dbReference type="RuleBase" id="RU003737"/>
    </source>
</evidence>
<dbReference type="Gene3D" id="3.20.20.10">
    <property type="entry name" value="Alanine racemase"/>
    <property type="match status" value="1"/>
</dbReference>
<dbReference type="InterPro" id="IPR022643">
    <property type="entry name" value="De-COase2_C"/>
</dbReference>
<dbReference type="SUPFAM" id="SSF51419">
    <property type="entry name" value="PLP-binding barrel"/>
    <property type="match status" value="1"/>
</dbReference>
<dbReference type="InterPro" id="IPR017530">
    <property type="entry name" value="DCO2ase_PEP1"/>
</dbReference>
<dbReference type="Gene3D" id="2.40.37.10">
    <property type="entry name" value="Lyase, Ornithine Decarboxylase, Chain A, domain 1"/>
    <property type="match status" value="1"/>
</dbReference>
<dbReference type="SUPFAM" id="SSF50621">
    <property type="entry name" value="Alanine racemase C-terminal domain-like"/>
    <property type="match status" value="1"/>
</dbReference>
<dbReference type="EMBL" id="VTFT01000002">
    <property type="protein sequence ID" value="TYT23586.1"/>
    <property type="molecule type" value="Genomic_DNA"/>
</dbReference>
<evidence type="ECO:0000256" key="3">
    <source>
        <dbReference type="PIRSR" id="PIRSR600183-50"/>
    </source>
</evidence>
<evidence type="ECO:0000313" key="8">
    <source>
        <dbReference type="EMBL" id="TYT23586.1"/>
    </source>
</evidence>
<dbReference type="NCBIfam" id="TIGR03099">
    <property type="entry name" value="dCO2ase_PEP1"/>
    <property type="match status" value="1"/>
</dbReference>
<dbReference type="InterPro" id="IPR022657">
    <property type="entry name" value="De-COase2_CS"/>
</dbReference>
<feature type="active site" description="Proton donor" evidence="3">
    <location>
        <position position="377"/>
    </location>
</feature>
<dbReference type="PRINTS" id="PR01179">
    <property type="entry name" value="ODADCRBXLASE"/>
</dbReference>
<proteinExistence type="inferred from homology"/>
<dbReference type="Pfam" id="PF00278">
    <property type="entry name" value="Orn_DAP_Arg_deC"/>
    <property type="match status" value="1"/>
</dbReference>
<feature type="region of interest" description="Disordered" evidence="5">
    <location>
        <begin position="1"/>
        <end position="29"/>
    </location>
</feature>
<dbReference type="PROSITE" id="PS00879">
    <property type="entry name" value="ODR_DC_2_2"/>
    <property type="match status" value="1"/>
</dbReference>
<dbReference type="InterPro" id="IPR022644">
    <property type="entry name" value="De-COase2_N"/>
</dbReference>
<comment type="cofactor">
    <cofactor evidence="1 3">
        <name>pyridoxal 5'-phosphate</name>
        <dbReference type="ChEBI" id="CHEBI:597326"/>
    </cofactor>
</comment>
<dbReference type="PANTHER" id="PTHR43727:SF2">
    <property type="entry name" value="GROUP IV DECARBOXYLASE"/>
    <property type="match status" value="1"/>
</dbReference>
<name>A0A5D4XFZ0_9GAMM</name>
<evidence type="ECO:0000259" key="6">
    <source>
        <dbReference type="Pfam" id="PF00278"/>
    </source>
</evidence>